<comment type="catalytic activity">
    <reaction evidence="5">
        <text>glucuronate acceptor + UDP-alpha-D-glucuronate = acceptor beta-D-glucuronoside + UDP + H(+)</text>
        <dbReference type="Rhea" id="RHEA:21032"/>
        <dbReference type="ChEBI" id="CHEBI:15378"/>
        <dbReference type="ChEBI" id="CHEBI:58052"/>
        <dbReference type="ChEBI" id="CHEBI:58223"/>
        <dbReference type="ChEBI" id="CHEBI:132367"/>
        <dbReference type="ChEBI" id="CHEBI:132368"/>
        <dbReference type="EC" id="2.4.1.17"/>
    </reaction>
</comment>
<dbReference type="AlphaFoldDB" id="A0A9P0ABC6"/>
<evidence type="ECO:0000256" key="5">
    <source>
        <dbReference type="RuleBase" id="RU362059"/>
    </source>
</evidence>
<gene>
    <name evidence="6" type="ORF">BEMITA_LOCUS7796</name>
</gene>
<dbReference type="PROSITE" id="PS51257">
    <property type="entry name" value="PROKAR_LIPOPROTEIN"/>
    <property type="match status" value="1"/>
</dbReference>
<sequence length="516" mass="58788">MRTFTSLFAVWMITGCFADNILVFLPVTLRSHYTQVEPLFQALALRGHNVTEVSPYPPKRKIINLTHIFYPPTSPGNLMGNQFEMAQSRPQGPFLRHWSKETFADTLIPSVLESSVFKDITQGDTRFDLIFTEVFFFQEAFVVLGHIFNAPIVAFSSIGYYIDFLSIFGAPTAAAYLLDKLGLAPPMNLAGRLQNVWEQYASLIYHEFYYYPLYDGVLSHYIPGSIPRISDMLRNVSLVFLTGNVAVDGAKLYPPNVIEISGLHFQDPRPLDEELAEVMETSKQGVIFFSLGTILKTDLLRTEAIHTFLTVFKELNQTVLWRADSNINDWDIPKNVLVRDWFDQNSILAHNNCLLFLTHGGISSTMEAIRHAVPMVLMPIFGDQDVNAANAEMRGYGLRIFYNNLTETSLRLAIETVLGDSRFKKSIRLASKIMSDQPMTSLDTAIYWMDYVIRHKGAHHLKPITVSMPLYQILLLDVIAVYFTAFLVMMILIVKLVKFICKRRDQKINDLKLKEN</sequence>
<dbReference type="EMBL" id="OU963865">
    <property type="protein sequence ID" value="CAH0388912.1"/>
    <property type="molecule type" value="Genomic_DNA"/>
</dbReference>
<evidence type="ECO:0000256" key="4">
    <source>
        <dbReference type="RuleBase" id="RU003718"/>
    </source>
</evidence>
<keyword evidence="5" id="KW-0472">Membrane</keyword>
<name>A0A9P0ABC6_BEMTA</name>
<dbReference type="InterPro" id="IPR002213">
    <property type="entry name" value="UDP_glucos_trans"/>
</dbReference>
<keyword evidence="5" id="KW-0812">Transmembrane</keyword>
<dbReference type="EC" id="2.4.1.17" evidence="5"/>
<keyword evidence="3 4" id="KW-0808">Transferase</keyword>
<feature type="transmembrane region" description="Helical" evidence="5">
    <location>
        <begin position="470"/>
        <end position="494"/>
    </location>
</feature>
<dbReference type="PANTHER" id="PTHR48043">
    <property type="entry name" value="EG:EG0003.4 PROTEIN-RELATED"/>
    <property type="match status" value="1"/>
</dbReference>
<protein>
    <recommendedName>
        <fullName evidence="5">UDP-glucuronosyltransferase</fullName>
        <ecNumber evidence="5">2.4.1.17</ecNumber>
    </recommendedName>
</protein>
<accession>A0A9P0ABC6</accession>
<keyword evidence="7" id="KW-1185">Reference proteome</keyword>
<dbReference type="CDD" id="cd03784">
    <property type="entry name" value="GT1_Gtf-like"/>
    <property type="match status" value="1"/>
</dbReference>
<dbReference type="Pfam" id="PF00201">
    <property type="entry name" value="UDPGT"/>
    <property type="match status" value="1"/>
</dbReference>
<evidence type="ECO:0000313" key="7">
    <source>
        <dbReference type="Proteomes" id="UP001152759"/>
    </source>
</evidence>
<reference evidence="6" key="1">
    <citation type="submission" date="2021-12" db="EMBL/GenBank/DDBJ databases">
        <authorList>
            <person name="King R."/>
        </authorList>
    </citation>
    <scope>NUCLEOTIDE SEQUENCE</scope>
</reference>
<evidence type="ECO:0000313" key="6">
    <source>
        <dbReference type="EMBL" id="CAH0388912.1"/>
    </source>
</evidence>
<keyword evidence="5" id="KW-1133">Transmembrane helix</keyword>
<feature type="signal peptide" evidence="5">
    <location>
        <begin position="1"/>
        <end position="18"/>
    </location>
</feature>
<dbReference type="InterPro" id="IPR050271">
    <property type="entry name" value="UDP-glycosyltransferase"/>
</dbReference>
<evidence type="ECO:0000256" key="2">
    <source>
        <dbReference type="ARBA" id="ARBA00022676"/>
    </source>
</evidence>
<keyword evidence="2 4" id="KW-0328">Glycosyltransferase</keyword>
<dbReference type="GO" id="GO:0015020">
    <property type="term" value="F:glucuronosyltransferase activity"/>
    <property type="evidence" value="ECO:0007669"/>
    <property type="project" value="UniProtKB-EC"/>
</dbReference>
<organism evidence="6 7">
    <name type="scientific">Bemisia tabaci</name>
    <name type="common">Sweetpotato whitefly</name>
    <name type="synonym">Aleurodes tabaci</name>
    <dbReference type="NCBI Taxonomy" id="7038"/>
    <lineage>
        <taxon>Eukaryota</taxon>
        <taxon>Metazoa</taxon>
        <taxon>Ecdysozoa</taxon>
        <taxon>Arthropoda</taxon>
        <taxon>Hexapoda</taxon>
        <taxon>Insecta</taxon>
        <taxon>Pterygota</taxon>
        <taxon>Neoptera</taxon>
        <taxon>Paraneoptera</taxon>
        <taxon>Hemiptera</taxon>
        <taxon>Sternorrhyncha</taxon>
        <taxon>Aleyrodoidea</taxon>
        <taxon>Aleyrodidae</taxon>
        <taxon>Aleyrodinae</taxon>
        <taxon>Bemisia</taxon>
    </lineage>
</organism>
<evidence type="ECO:0000256" key="1">
    <source>
        <dbReference type="ARBA" id="ARBA00009995"/>
    </source>
</evidence>
<comment type="similarity">
    <text evidence="1 4">Belongs to the UDP-glycosyltransferase family.</text>
</comment>
<dbReference type="InterPro" id="IPR035595">
    <property type="entry name" value="UDP_glycos_trans_CS"/>
</dbReference>
<proteinExistence type="inferred from homology"/>
<dbReference type="Proteomes" id="UP001152759">
    <property type="component" value="Chromosome 4"/>
</dbReference>
<dbReference type="GO" id="GO:0016020">
    <property type="term" value="C:membrane"/>
    <property type="evidence" value="ECO:0007669"/>
    <property type="project" value="UniProtKB-SubCell"/>
</dbReference>
<feature type="chain" id="PRO_5040539886" description="UDP-glucuronosyltransferase" evidence="5">
    <location>
        <begin position="19"/>
        <end position="516"/>
    </location>
</feature>
<dbReference type="SUPFAM" id="SSF53756">
    <property type="entry name" value="UDP-Glycosyltransferase/glycogen phosphorylase"/>
    <property type="match status" value="1"/>
</dbReference>
<dbReference type="Gene3D" id="3.40.50.2000">
    <property type="entry name" value="Glycogen Phosphorylase B"/>
    <property type="match status" value="1"/>
</dbReference>
<comment type="subcellular location">
    <subcellularLocation>
        <location evidence="5">Membrane</location>
        <topology evidence="5">Single-pass membrane protein</topology>
    </subcellularLocation>
</comment>
<dbReference type="FunFam" id="3.40.50.2000:FF:000021">
    <property type="entry name" value="UDP-glucuronosyltransferase"/>
    <property type="match status" value="1"/>
</dbReference>
<evidence type="ECO:0000256" key="3">
    <source>
        <dbReference type="ARBA" id="ARBA00022679"/>
    </source>
</evidence>
<dbReference type="PROSITE" id="PS00375">
    <property type="entry name" value="UDPGT"/>
    <property type="match status" value="1"/>
</dbReference>
<keyword evidence="5" id="KW-0732">Signal</keyword>
<dbReference type="PANTHER" id="PTHR48043:SF159">
    <property type="entry name" value="EG:EG0003.4 PROTEIN-RELATED"/>
    <property type="match status" value="1"/>
</dbReference>